<evidence type="ECO:0000313" key="2">
    <source>
        <dbReference type="EMBL" id="MBL0392398.1"/>
    </source>
</evidence>
<name>A0A936Z0J7_9BURK</name>
<reference evidence="2 3" key="1">
    <citation type="journal article" date="2017" name="Int. J. Syst. Evol. Microbiol.">
        <title>Ramlibacter monticola sp. nov., isolated from forest soil.</title>
        <authorList>
            <person name="Chaudhary D.K."/>
            <person name="Kim J."/>
        </authorList>
    </citation>
    <scope>NUCLEOTIDE SEQUENCE [LARGE SCALE GENOMIC DNA]</scope>
    <source>
        <strain evidence="2 3">KACC 19175</strain>
    </source>
</reference>
<dbReference type="Pfam" id="PF18734">
    <property type="entry name" value="HEPN_AbiU2"/>
    <property type="match status" value="1"/>
</dbReference>
<feature type="domain" description="HEPN AbiU2-like" evidence="1">
    <location>
        <begin position="8"/>
        <end position="185"/>
    </location>
</feature>
<evidence type="ECO:0000259" key="1">
    <source>
        <dbReference type="Pfam" id="PF18734"/>
    </source>
</evidence>
<sequence length="196" mass="21887">MNPDQRANLEAMVEALGKSMAQAWSYFYVLRGMHEGAKASPTATQRFPWLLDQVWRGMFDALFAKLGTLIDATASTYSLPNLITLVRRYGDAELKKLIPEAEECLSEKAGPLARIKNWRHSNIAHRTAGGSRDSFYVENQMNLTEIEGALGQLDEAINHLSWNVLAIHSDTNSAFEPLVEEGKRFFLAVANGSTRE</sequence>
<proteinExistence type="predicted"/>
<dbReference type="AlphaFoldDB" id="A0A936Z0J7"/>
<gene>
    <name evidence="2" type="ORF">JJ685_14760</name>
</gene>
<dbReference type="Proteomes" id="UP000599109">
    <property type="component" value="Unassembled WGS sequence"/>
</dbReference>
<dbReference type="InterPro" id="IPR040704">
    <property type="entry name" value="HEPN_AbiU2"/>
</dbReference>
<comment type="caution">
    <text evidence="2">The sequence shown here is derived from an EMBL/GenBank/DDBJ whole genome shotgun (WGS) entry which is preliminary data.</text>
</comment>
<evidence type="ECO:0000313" key="3">
    <source>
        <dbReference type="Proteomes" id="UP000599109"/>
    </source>
</evidence>
<accession>A0A936Z0J7</accession>
<organism evidence="2 3">
    <name type="scientific">Ramlibacter monticola</name>
    <dbReference type="NCBI Taxonomy" id="1926872"/>
    <lineage>
        <taxon>Bacteria</taxon>
        <taxon>Pseudomonadati</taxon>
        <taxon>Pseudomonadota</taxon>
        <taxon>Betaproteobacteria</taxon>
        <taxon>Burkholderiales</taxon>
        <taxon>Comamonadaceae</taxon>
        <taxon>Ramlibacter</taxon>
    </lineage>
</organism>
<dbReference type="EMBL" id="JAEQNE010000003">
    <property type="protein sequence ID" value="MBL0392398.1"/>
    <property type="molecule type" value="Genomic_DNA"/>
</dbReference>
<protein>
    <recommendedName>
        <fullName evidence="1">HEPN AbiU2-like domain-containing protein</fullName>
    </recommendedName>
</protein>
<dbReference type="RefSeq" id="WP_201675027.1">
    <property type="nucleotide sequence ID" value="NZ_JAEQNE010000003.1"/>
</dbReference>
<keyword evidence="3" id="KW-1185">Reference proteome</keyword>